<evidence type="ECO:0000259" key="7">
    <source>
        <dbReference type="PROSITE" id="PS50119"/>
    </source>
</evidence>
<dbReference type="GO" id="GO:0008270">
    <property type="term" value="F:zinc ion binding"/>
    <property type="evidence" value="ECO:0007669"/>
    <property type="project" value="UniProtKB-KW"/>
</dbReference>
<dbReference type="InterPro" id="IPR011042">
    <property type="entry name" value="6-blade_b-propeller_TolB-like"/>
</dbReference>
<feature type="compositionally biased region" description="Low complexity" evidence="5">
    <location>
        <begin position="1"/>
        <end position="17"/>
    </location>
</feature>
<feature type="compositionally biased region" description="Basic and acidic residues" evidence="5">
    <location>
        <begin position="72"/>
        <end position="82"/>
    </location>
</feature>
<dbReference type="InterPro" id="IPR000315">
    <property type="entry name" value="Znf_B-box"/>
</dbReference>
<protein>
    <recommendedName>
        <fullName evidence="10">RING-type domain-containing protein</fullName>
    </recommendedName>
</protein>
<accession>A0A6J8AP56</accession>
<dbReference type="SUPFAM" id="SSF101898">
    <property type="entry name" value="NHL repeat"/>
    <property type="match status" value="1"/>
</dbReference>
<evidence type="ECO:0000256" key="4">
    <source>
        <dbReference type="PROSITE-ProRule" id="PRU00024"/>
    </source>
</evidence>
<dbReference type="InterPro" id="IPR013083">
    <property type="entry name" value="Znf_RING/FYVE/PHD"/>
</dbReference>
<dbReference type="PROSITE" id="PS50089">
    <property type="entry name" value="ZF_RING_2"/>
    <property type="match status" value="1"/>
</dbReference>
<evidence type="ECO:0000256" key="5">
    <source>
        <dbReference type="SAM" id="MobiDB-lite"/>
    </source>
</evidence>
<dbReference type="Gene3D" id="2.120.10.30">
    <property type="entry name" value="TolB, C-terminal domain"/>
    <property type="match status" value="1"/>
</dbReference>
<reference evidence="8 9" key="1">
    <citation type="submission" date="2020-06" db="EMBL/GenBank/DDBJ databases">
        <authorList>
            <person name="Li R."/>
            <person name="Bekaert M."/>
        </authorList>
    </citation>
    <scope>NUCLEOTIDE SEQUENCE [LARGE SCALE GENOMIC DNA]</scope>
    <source>
        <strain evidence="9">wild</strain>
    </source>
</reference>
<keyword evidence="2 4" id="KW-0863">Zinc-finger</keyword>
<dbReference type="PANTHER" id="PTHR25462:SF296">
    <property type="entry name" value="MEIOTIC P26, ISOFORM F"/>
    <property type="match status" value="1"/>
</dbReference>
<dbReference type="InterPro" id="IPR018957">
    <property type="entry name" value="Znf_C3HC4_RING-type"/>
</dbReference>
<feature type="region of interest" description="Disordered" evidence="5">
    <location>
        <begin position="303"/>
        <end position="322"/>
    </location>
</feature>
<feature type="domain" description="RING-type" evidence="6">
    <location>
        <begin position="185"/>
        <end position="229"/>
    </location>
</feature>
<feature type="compositionally biased region" description="Polar residues" evidence="5">
    <location>
        <begin position="28"/>
        <end position="41"/>
    </location>
</feature>
<dbReference type="PROSITE" id="PS00518">
    <property type="entry name" value="ZF_RING_1"/>
    <property type="match status" value="1"/>
</dbReference>
<dbReference type="InterPro" id="IPR047153">
    <property type="entry name" value="TRIM45/56/19-like"/>
</dbReference>
<proteinExistence type="predicted"/>
<organism evidence="8 9">
    <name type="scientific">Mytilus coruscus</name>
    <name type="common">Sea mussel</name>
    <dbReference type="NCBI Taxonomy" id="42192"/>
    <lineage>
        <taxon>Eukaryota</taxon>
        <taxon>Metazoa</taxon>
        <taxon>Spiralia</taxon>
        <taxon>Lophotrochozoa</taxon>
        <taxon>Mollusca</taxon>
        <taxon>Bivalvia</taxon>
        <taxon>Autobranchia</taxon>
        <taxon>Pteriomorphia</taxon>
        <taxon>Mytilida</taxon>
        <taxon>Mytiloidea</taxon>
        <taxon>Mytilidae</taxon>
        <taxon>Mytilinae</taxon>
        <taxon>Mytilus</taxon>
    </lineage>
</organism>
<evidence type="ECO:0000256" key="1">
    <source>
        <dbReference type="ARBA" id="ARBA00022723"/>
    </source>
</evidence>
<evidence type="ECO:0000259" key="6">
    <source>
        <dbReference type="PROSITE" id="PS50089"/>
    </source>
</evidence>
<sequence>MGNSTSTNNTKNSTTSNQHNKPMEENEQNINSDVLISNSTSENEEQTKVDAARLSIVDNNNLNKDDLESEGQSEKRTSQRNEDEVFKTCILEEEQQNCHDETLVLLTGEIIATAVTEVQAYDQPTNQRTILREEKKTNNFGEDQNEQELEQIKQTTQNENLQVTYNEHPTRYKHKQLSMDIYRQCPICFESAYKCPKLLPCGHTFCSPCLKDHVRNKISDESVICPMCRSNIHIPGDGVRGFQENYFVTAENVLTCDVCRENVSEWLCGECDKRMCVICRKSHKCKKSASKGPRNLFSLSTFGDSSDTDSDSSSHSVRSDASLPWSFTQPNAPWTKILLTEHAHFKLEEDICCNGIIPVSTTEAWLFKTNEELETCSFGLYNINGDMLRNVDIQPSASGFAVEQTNSILVSFAQETVVRRFTGSEPTIIIPPSIFHPIGIAIFPDDSVVIAGFEKDNIADVVLGCVKCFMPAGEEIWTFTTGYDIVPMRVCVLGNDLICLSYLENHFVDVRLKDGNVVGKYNGNDPDDDESFTPVDLCIGSYSNRPVVLVTDNYSDSIHMISYAAEFVGLVLRSPVSGSSGLGEPGAIGSDSDGKLWVGQRENNEISIYNVCKYSNVMQ</sequence>
<dbReference type="EMBL" id="CACVKT020001743">
    <property type="protein sequence ID" value="CAC5371027.1"/>
    <property type="molecule type" value="Genomic_DNA"/>
</dbReference>
<evidence type="ECO:0008006" key="10">
    <source>
        <dbReference type="Google" id="ProtNLM"/>
    </source>
</evidence>
<name>A0A6J8AP56_MYTCO</name>
<evidence type="ECO:0000313" key="9">
    <source>
        <dbReference type="Proteomes" id="UP000507470"/>
    </source>
</evidence>
<dbReference type="Pfam" id="PF00097">
    <property type="entry name" value="zf-C3HC4"/>
    <property type="match status" value="1"/>
</dbReference>
<keyword evidence="3" id="KW-0862">Zinc</keyword>
<dbReference type="SUPFAM" id="SSF57850">
    <property type="entry name" value="RING/U-box"/>
    <property type="match status" value="1"/>
</dbReference>
<dbReference type="CDD" id="cd16579">
    <property type="entry name" value="RING-HC_PML_C-V"/>
    <property type="match status" value="1"/>
</dbReference>
<feature type="region of interest" description="Disordered" evidence="5">
    <location>
        <begin position="1"/>
        <end position="82"/>
    </location>
</feature>
<keyword evidence="1" id="KW-0479">Metal-binding</keyword>
<dbReference type="Proteomes" id="UP000507470">
    <property type="component" value="Unassembled WGS sequence"/>
</dbReference>
<gene>
    <name evidence="8" type="ORF">MCOR_9639</name>
</gene>
<dbReference type="AlphaFoldDB" id="A0A6J8AP56"/>
<evidence type="ECO:0000256" key="2">
    <source>
        <dbReference type="ARBA" id="ARBA00022771"/>
    </source>
</evidence>
<evidence type="ECO:0000256" key="3">
    <source>
        <dbReference type="ARBA" id="ARBA00022833"/>
    </source>
</evidence>
<dbReference type="InterPro" id="IPR001841">
    <property type="entry name" value="Znf_RING"/>
</dbReference>
<dbReference type="InterPro" id="IPR017907">
    <property type="entry name" value="Znf_RING_CS"/>
</dbReference>
<dbReference type="SMART" id="SM00184">
    <property type="entry name" value="RING"/>
    <property type="match status" value="1"/>
</dbReference>
<feature type="domain" description="B box-type" evidence="7">
    <location>
        <begin position="251"/>
        <end position="294"/>
    </location>
</feature>
<dbReference type="OrthoDB" id="6058540at2759"/>
<dbReference type="Gene3D" id="3.30.40.10">
    <property type="entry name" value="Zinc/RING finger domain, C3HC4 (zinc finger)"/>
    <property type="match status" value="1"/>
</dbReference>
<dbReference type="PANTHER" id="PTHR25462">
    <property type="entry name" value="BONUS, ISOFORM C-RELATED"/>
    <property type="match status" value="1"/>
</dbReference>
<dbReference type="PROSITE" id="PS50119">
    <property type="entry name" value="ZF_BBOX"/>
    <property type="match status" value="1"/>
</dbReference>
<evidence type="ECO:0000313" key="8">
    <source>
        <dbReference type="EMBL" id="CAC5371027.1"/>
    </source>
</evidence>
<keyword evidence="9" id="KW-1185">Reference proteome</keyword>